<dbReference type="PROSITE" id="PS50297">
    <property type="entry name" value="ANK_REP_REGION"/>
    <property type="match status" value="2"/>
</dbReference>
<dbReference type="Proteomes" id="UP000316726">
    <property type="component" value="Chromosome 15"/>
</dbReference>
<dbReference type="Gene3D" id="1.20.80.10">
    <property type="match status" value="1"/>
</dbReference>
<dbReference type="PANTHER" id="PTHR24119">
    <property type="entry name" value="ACYL-COA-BINDING DOMAIN-CONTAINING PROTEIN 6"/>
    <property type="match status" value="1"/>
</dbReference>
<dbReference type="PROSITE" id="PS51228">
    <property type="entry name" value="ACB_2"/>
    <property type="match status" value="1"/>
</dbReference>
<dbReference type="InterPro" id="IPR002110">
    <property type="entry name" value="Ankyrin_rpt"/>
</dbReference>
<comment type="similarity">
    <text evidence="1">Belongs to the ACBP family.</text>
</comment>
<dbReference type="Gene3D" id="1.25.40.20">
    <property type="entry name" value="Ankyrin repeat-containing domain"/>
    <property type="match status" value="1"/>
</dbReference>
<dbReference type="STRING" id="1764295.A0A5B8MWL2"/>
<dbReference type="GO" id="GO:0000062">
    <property type="term" value="F:fatty-acyl-CoA binding"/>
    <property type="evidence" value="ECO:0007669"/>
    <property type="project" value="InterPro"/>
</dbReference>
<dbReference type="InterPro" id="IPR035984">
    <property type="entry name" value="Acyl-CoA-binding_sf"/>
</dbReference>
<reference evidence="8 9" key="1">
    <citation type="submission" date="2018-07" db="EMBL/GenBank/DDBJ databases">
        <title>The complete nuclear genome of the prasinophyte Chloropicon primus (CCMP1205).</title>
        <authorList>
            <person name="Pombert J.-F."/>
            <person name="Otis C."/>
            <person name="Turmel M."/>
            <person name="Lemieux C."/>
        </authorList>
    </citation>
    <scope>NUCLEOTIDE SEQUENCE [LARGE SCALE GENOMIC DNA]</scope>
    <source>
        <strain evidence="8 9">CCMP1205</strain>
    </source>
</reference>
<evidence type="ECO:0000313" key="9">
    <source>
        <dbReference type="Proteomes" id="UP000316726"/>
    </source>
</evidence>
<dbReference type="InterPro" id="IPR000582">
    <property type="entry name" value="Acyl-CoA-binding_protein"/>
</dbReference>
<dbReference type="SMART" id="SM00248">
    <property type="entry name" value="ANK"/>
    <property type="match status" value="2"/>
</dbReference>
<evidence type="ECO:0000256" key="2">
    <source>
        <dbReference type="ARBA" id="ARBA00022737"/>
    </source>
</evidence>
<dbReference type="Pfam" id="PF00887">
    <property type="entry name" value="ACBP"/>
    <property type="match status" value="1"/>
</dbReference>
<feature type="domain" description="ACB" evidence="7">
    <location>
        <begin position="65"/>
        <end position="183"/>
    </location>
</feature>
<dbReference type="EMBL" id="CP031048">
    <property type="protein sequence ID" value="QDZ24847.1"/>
    <property type="molecule type" value="Genomic_DNA"/>
</dbReference>
<proteinExistence type="inferred from homology"/>
<accession>A0A5B8MWL2</accession>
<dbReference type="OrthoDB" id="346910at2759"/>
<name>A0A5B8MWL2_9CHLO</name>
<evidence type="ECO:0000256" key="3">
    <source>
        <dbReference type="ARBA" id="ARBA00023043"/>
    </source>
</evidence>
<keyword evidence="2" id="KW-0677">Repeat</keyword>
<feature type="compositionally biased region" description="Gly residues" evidence="6">
    <location>
        <begin position="220"/>
        <end position="231"/>
    </location>
</feature>
<evidence type="ECO:0000256" key="4">
    <source>
        <dbReference type="ARBA" id="ARBA00023121"/>
    </source>
</evidence>
<dbReference type="InterPro" id="IPR014352">
    <property type="entry name" value="FERM/acyl-CoA-bd_prot_sf"/>
</dbReference>
<feature type="repeat" description="ANK" evidence="5">
    <location>
        <begin position="277"/>
        <end position="309"/>
    </location>
</feature>
<feature type="region of interest" description="Disordered" evidence="6">
    <location>
        <begin position="41"/>
        <end position="66"/>
    </location>
</feature>
<evidence type="ECO:0000313" key="8">
    <source>
        <dbReference type="EMBL" id="QDZ24847.1"/>
    </source>
</evidence>
<keyword evidence="3 5" id="KW-0040">ANK repeat</keyword>
<evidence type="ECO:0000256" key="5">
    <source>
        <dbReference type="PROSITE-ProRule" id="PRU00023"/>
    </source>
</evidence>
<evidence type="ECO:0000256" key="1">
    <source>
        <dbReference type="ARBA" id="ARBA00005567"/>
    </source>
</evidence>
<dbReference type="SUPFAM" id="SSF47027">
    <property type="entry name" value="Acyl-CoA binding protein"/>
    <property type="match status" value="1"/>
</dbReference>
<dbReference type="InterPro" id="IPR036770">
    <property type="entry name" value="Ankyrin_rpt-contain_sf"/>
</dbReference>
<dbReference type="PANTHER" id="PTHR24119:SF0">
    <property type="entry name" value="ACYL-COA-BINDING DOMAIN-CONTAINING PROTEIN 6"/>
    <property type="match status" value="1"/>
</dbReference>
<protein>
    <submittedName>
        <fullName evidence="8">Acyl-CoA-binding domain-containing protein</fullName>
    </submittedName>
</protein>
<dbReference type="Pfam" id="PF12796">
    <property type="entry name" value="Ank_2"/>
    <property type="match status" value="1"/>
</dbReference>
<dbReference type="AlphaFoldDB" id="A0A5B8MWL2"/>
<sequence>MGEGEQRGDKACLVDTTRVVVCLGIATAGLVAALAAYHNHNSSSEDGGGGGEVDDGEEEEVSAKDERDFDRACDFVASTSLVSVDVFESRELLELYGLYKQATVGDCGGGGGGGGDEGEGWTKRWSRWVRYLVSSVVSATGVAVSPKEVAKRRAWRECAGMKRSLAMTMYVGKVLAKAVQKDIDFTLDGEEGEDAGMHSWVTNSTLRDPYQDNEEEGGEGDAGAGGGGGGTSNWYDAVAENSGVEGVMEELLRRRGSGGAGQQGGSTDIDLSERDGKERTLLHWATDHGNLELVCALLRNEADPNCQDADGQTPLHYAAMCEYREIYDVLVEGGADESKVDGDGETPAMWAPDHWKTKPEGEQFIGWKS</sequence>
<evidence type="ECO:0000259" key="7">
    <source>
        <dbReference type="PROSITE" id="PS51228"/>
    </source>
</evidence>
<feature type="repeat" description="ANK" evidence="5">
    <location>
        <begin position="310"/>
        <end position="342"/>
    </location>
</feature>
<feature type="region of interest" description="Disordered" evidence="6">
    <location>
        <begin position="254"/>
        <end position="274"/>
    </location>
</feature>
<gene>
    <name evidence="8" type="ORF">A3770_15p73650</name>
</gene>
<keyword evidence="4" id="KW-0446">Lipid-binding</keyword>
<evidence type="ECO:0000256" key="6">
    <source>
        <dbReference type="SAM" id="MobiDB-lite"/>
    </source>
</evidence>
<feature type="region of interest" description="Disordered" evidence="6">
    <location>
        <begin position="196"/>
        <end position="236"/>
    </location>
</feature>
<dbReference type="SUPFAM" id="SSF48403">
    <property type="entry name" value="Ankyrin repeat"/>
    <property type="match status" value="1"/>
</dbReference>
<organism evidence="8 9">
    <name type="scientific">Chloropicon primus</name>
    <dbReference type="NCBI Taxonomy" id="1764295"/>
    <lineage>
        <taxon>Eukaryota</taxon>
        <taxon>Viridiplantae</taxon>
        <taxon>Chlorophyta</taxon>
        <taxon>Chloropicophyceae</taxon>
        <taxon>Chloropicales</taxon>
        <taxon>Chloropicaceae</taxon>
        <taxon>Chloropicon</taxon>
    </lineage>
</organism>
<dbReference type="PROSITE" id="PS50088">
    <property type="entry name" value="ANK_REPEAT"/>
    <property type="match status" value="2"/>
</dbReference>
<keyword evidence="9" id="KW-1185">Reference proteome</keyword>